<dbReference type="PROSITE" id="PS01358">
    <property type="entry name" value="ZF_RANBP2_1"/>
    <property type="match status" value="1"/>
</dbReference>
<dbReference type="SUPFAM" id="SSF90209">
    <property type="entry name" value="Ran binding protein zinc finger-like"/>
    <property type="match status" value="1"/>
</dbReference>
<accession>A0AAD6TH27</accession>
<feature type="region of interest" description="Disordered" evidence="5">
    <location>
        <begin position="196"/>
        <end position="221"/>
    </location>
</feature>
<protein>
    <submittedName>
        <fullName evidence="8">WLM domain-containing protein</fullName>
    </submittedName>
</protein>
<feature type="compositionally biased region" description="Low complexity" evidence="5">
    <location>
        <begin position="286"/>
        <end position="303"/>
    </location>
</feature>
<dbReference type="GO" id="GO:0008237">
    <property type="term" value="F:metallopeptidase activity"/>
    <property type="evidence" value="ECO:0007669"/>
    <property type="project" value="TreeGrafter"/>
</dbReference>
<dbReference type="EMBL" id="JARJCM010000005">
    <property type="protein sequence ID" value="KAJ7044965.1"/>
    <property type="molecule type" value="Genomic_DNA"/>
</dbReference>
<evidence type="ECO:0000259" key="7">
    <source>
        <dbReference type="PROSITE" id="PS51397"/>
    </source>
</evidence>
<feature type="domain" description="WLM" evidence="7">
    <location>
        <begin position="1"/>
        <end position="203"/>
    </location>
</feature>
<dbReference type="PANTHER" id="PTHR46622:SF1">
    <property type="entry name" value="DNA-DEPENDENT METALLOPROTEASE WSS1"/>
    <property type="match status" value="1"/>
</dbReference>
<dbReference type="GO" id="GO:0008270">
    <property type="term" value="F:zinc ion binding"/>
    <property type="evidence" value="ECO:0007669"/>
    <property type="project" value="UniProtKB-KW"/>
</dbReference>
<dbReference type="InterPro" id="IPR001876">
    <property type="entry name" value="Znf_RanBP2"/>
</dbReference>
<evidence type="ECO:0000313" key="8">
    <source>
        <dbReference type="EMBL" id="KAJ7044965.1"/>
    </source>
</evidence>
<reference evidence="8" key="1">
    <citation type="submission" date="2023-03" db="EMBL/GenBank/DDBJ databases">
        <title>Massive genome expansion in bonnet fungi (Mycena s.s.) driven by repeated elements and novel gene families across ecological guilds.</title>
        <authorList>
            <consortium name="Lawrence Berkeley National Laboratory"/>
            <person name="Harder C.B."/>
            <person name="Miyauchi S."/>
            <person name="Viragh M."/>
            <person name="Kuo A."/>
            <person name="Thoen E."/>
            <person name="Andreopoulos B."/>
            <person name="Lu D."/>
            <person name="Skrede I."/>
            <person name="Drula E."/>
            <person name="Henrissat B."/>
            <person name="Morin E."/>
            <person name="Kohler A."/>
            <person name="Barry K."/>
            <person name="LaButti K."/>
            <person name="Morin E."/>
            <person name="Salamov A."/>
            <person name="Lipzen A."/>
            <person name="Mereny Z."/>
            <person name="Hegedus B."/>
            <person name="Baldrian P."/>
            <person name="Stursova M."/>
            <person name="Weitz H."/>
            <person name="Taylor A."/>
            <person name="Grigoriev I.V."/>
            <person name="Nagy L.G."/>
            <person name="Martin F."/>
            <person name="Kauserud H."/>
        </authorList>
    </citation>
    <scope>NUCLEOTIDE SEQUENCE</scope>
    <source>
        <strain evidence="8">CBHHK200</strain>
    </source>
</reference>
<dbReference type="SMART" id="SM00547">
    <property type="entry name" value="ZnF_RBZ"/>
    <property type="match status" value="1"/>
</dbReference>
<dbReference type="InterPro" id="IPR013536">
    <property type="entry name" value="WLM_dom"/>
</dbReference>
<dbReference type="PROSITE" id="PS51397">
    <property type="entry name" value="WLM"/>
    <property type="match status" value="1"/>
</dbReference>
<feature type="region of interest" description="Disordered" evidence="5">
    <location>
        <begin position="258"/>
        <end position="322"/>
    </location>
</feature>
<evidence type="ECO:0000313" key="9">
    <source>
        <dbReference type="Proteomes" id="UP001218188"/>
    </source>
</evidence>
<keyword evidence="9" id="KW-1185">Reference proteome</keyword>
<dbReference type="PANTHER" id="PTHR46622">
    <property type="entry name" value="DNA-DEPENDENT METALLOPROTEASE WSS1"/>
    <property type="match status" value="1"/>
</dbReference>
<keyword evidence="2 4" id="KW-0863">Zinc-finger</keyword>
<evidence type="ECO:0000256" key="3">
    <source>
        <dbReference type="ARBA" id="ARBA00022833"/>
    </source>
</evidence>
<dbReference type="AlphaFoldDB" id="A0AAD6TH27"/>
<dbReference type="PROSITE" id="PS50199">
    <property type="entry name" value="ZF_RANBP2_2"/>
    <property type="match status" value="1"/>
</dbReference>
<evidence type="ECO:0000259" key="6">
    <source>
        <dbReference type="PROSITE" id="PS50199"/>
    </source>
</evidence>
<organism evidence="8 9">
    <name type="scientific">Mycena alexandri</name>
    <dbReference type="NCBI Taxonomy" id="1745969"/>
    <lineage>
        <taxon>Eukaryota</taxon>
        <taxon>Fungi</taxon>
        <taxon>Dikarya</taxon>
        <taxon>Basidiomycota</taxon>
        <taxon>Agaricomycotina</taxon>
        <taxon>Agaricomycetes</taxon>
        <taxon>Agaricomycetidae</taxon>
        <taxon>Agaricales</taxon>
        <taxon>Marasmiineae</taxon>
        <taxon>Mycenaceae</taxon>
        <taxon>Mycena</taxon>
    </lineage>
</organism>
<evidence type="ECO:0000256" key="4">
    <source>
        <dbReference type="PROSITE-ProRule" id="PRU00322"/>
    </source>
</evidence>
<evidence type="ECO:0000256" key="2">
    <source>
        <dbReference type="ARBA" id="ARBA00022771"/>
    </source>
</evidence>
<dbReference type="Proteomes" id="UP001218188">
    <property type="component" value="Unassembled WGS sequence"/>
</dbReference>
<proteinExistence type="predicted"/>
<keyword evidence="3" id="KW-0862">Zinc</keyword>
<dbReference type="InterPro" id="IPR036443">
    <property type="entry name" value="Znf_RanBP2_sf"/>
</dbReference>
<dbReference type="Gene3D" id="2.30.30.380">
    <property type="entry name" value="Zn-finger domain of Sec23/24"/>
    <property type="match status" value="1"/>
</dbReference>
<sequence length="382" mass="41447">MSSASTDSFVQAFTHLKGRPKEERALPMLQRIASLVKPIMRKHGWNLPLLAEFFPANDNLIGLNVNGGQKILLRLRPAWAPDTFYEEEEVVQTMLHELTHNVHGPHDEKFYKFLSGLQDEYDALQRSGYSGEGFFSRGNRVGIGASHDLPPHLAKAKALEAAEKRRKAQLAIGNGGGRLGGRTDTANLTPRELAARAADRRARDEKACGSGQLAQQEADKAAKESIEHKAIDLTLDSDSDDSDVIVVDARSTVAGPSKVAIPQSKKVAVSTAARPTSKLPPRTAAKSLVSATTKSLTASSLKSQPFRERPAPTPPPAKKSRNDWTCRTCTLINPAMALQCDACLTQRPPDDSIGWACLTCGETGMPPDFWTCRTCGTVKLTS</sequence>
<comment type="caution">
    <text evidence="8">The sequence shown here is derived from an EMBL/GenBank/DDBJ whole genome shotgun (WGS) entry which is preliminary data.</text>
</comment>
<evidence type="ECO:0000256" key="1">
    <source>
        <dbReference type="ARBA" id="ARBA00022723"/>
    </source>
</evidence>
<keyword evidence="1" id="KW-0479">Metal-binding</keyword>
<evidence type="ECO:0000256" key="5">
    <source>
        <dbReference type="SAM" id="MobiDB-lite"/>
    </source>
</evidence>
<gene>
    <name evidence="8" type="ORF">C8F04DRAFT_1067186</name>
</gene>
<dbReference type="Pfam" id="PF08325">
    <property type="entry name" value="WLM"/>
    <property type="match status" value="1"/>
</dbReference>
<dbReference type="GO" id="GO:0005634">
    <property type="term" value="C:nucleus"/>
    <property type="evidence" value="ECO:0007669"/>
    <property type="project" value="TreeGrafter"/>
</dbReference>
<feature type="region of interest" description="Disordered" evidence="5">
    <location>
        <begin position="171"/>
        <end position="190"/>
    </location>
</feature>
<dbReference type="InterPro" id="IPR053000">
    <property type="entry name" value="WSS1-like_metalloprotease"/>
</dbReference>
<name>A0AAD6TH27_9AGAR</name>
<feature type="domain" description="RanBP2-type" evidence="6">
    <location>
        <begin position="320"/>
        <end position="349"/>
    </location>
</feature>
<dbReference type="GO" id="GO:0006281">
    <property type="term" value="P:DNA repair"/>
    <property type="evidence" value="ECO:0007669"/>
    <property type="project" value="TreeGrafter"/>
</dbReference>
<feature type="compositionally biased region" description="Basic and acidic residues" evidence="5">
    <location>
        <begin position="196"/>
        <end position="207"/>
    </location>
</feature>